<reference evidence="11" key="1">
    <citation type="submission" date="2019-03" db="EMBL/GenBank/DDBJ databases">
        <title>Lake Tanganyika Metagenome-Assembled Genomes (MAGs).</title>
        <authorList>
            <person name="Tran P."/>
        </authorList>
    </citation>
    <scope>NUCLEOTIDE SEQUENCE</scope>
    <source>
        <strain evidence="11">K_DeepCast_150m_m2_040</strain>
    </source>
</reference>
<sequence length="690" mass="75987">MSEKAGSGSPSAAFPARSSGWVWFPVVTGAAFVLRLIHLLQLRQSDPLFLSPQMDSLYHHEWALAIAAGREFIADAFFRAPLYPYFLGFLYKLFGANLLLVRIVQSLMGSVACGLVYLLARRLLRPQAAGLKPQAANPKSGLHPSSFISHPAEAVPLVSGLVMAAYPLAIWFDGELLLEGLLTFLLLLGFVLLLRSRDSDRHWWLPGIVFGLAAITRPNVLAFLALLPVWLLLEGKGFTGSRVRGFGSQTRTPEPRNPRTLRRLLLVWGAAALVVLPVTIRNYVVSGQIVPIAWQAGTNFYIGNSPVSDGVTAIVPGTRGSWWGGYDDVKRLAEEAEGRPLKGAEIDRYWLGRGVEFWRRQPGKALGLLLRKTFLWFAGHEASNDRDLYAVKRYSFINYLFFSSRWLKFPFGVLLPLALAGVWFWRSRWRRLLPLYLFAGAYSASFIAFFVCSRYRMPLVPFAAVFAAMGLTGLIGHVARRERGIVLGIALAAFLLLNANFAGAGRQVGRGQNHVAAAVGLHGQGRDAEALVEVRQALKLDSARSALSLEAALLSNLGDLAAAERAARAAVRLYPFDTDAYEALAGVLATAGQFDSAAAYFELVRSRAPHSIHAWNSLGNIALSRRDYAGARHYYEGALRIRPTFVQAVFGIGLCAYYEGNGAEARARWEEVLRLDPSFSRAREGLEKLK</sequence>
<dbReference type="Proteomes" id="UP000779900">
    <property type="component" value="Unassembled WGS sequence"/>
</dbReference>
<evidence type="ECO:0000256" key="3">
    <source>
        <dbReference type="ARBA" id="ARBA00022676"/>
    </source>
</evidence>
<dbReference type="GO" id="GO:0009103">
    <property type="term" value="P:lipopolysaccharide biosynthetic process"/>
    <property type="evidence" value="ECO:0007669"/>
    <property type="project" value="UniProtKB-ARBA"/>
</dbReference>
<feature type="transmembrane region" description="Helical" evidence="9">
    <location>
        <begin position="485"/>
        <end position="504"/>
    </location>
</feature>
<keyword evidence="4" id="KW-0808">Transferase</keyword>
<keyword evidence="6 9" id="KW-1133">Transmembrane helix</keyword>
<evidence type="ECO:0000256" key="8">
    <source>
        <dbReference type="PROSITE-ProRule" id="PRU00339"/>
    </source>
</evidence>
<dbReference type="GO" id="GO:0016763">
    <property type="term" value="F:pentosyltransferase activity"/>
    <property type="evidence" value="ECO:0007669"/>
    <property type="project" value="TreeGrafter"/>
</dbReference>
<feature type="transmembrane region" description="Helical" evidence="9">
    <location>
        <begin position="178"/>
        <end position="196"/>
    </location>
</feature>
<evidence type="ECO:0000313" key="11">
    <source>
        <dbReference type="EMBL" id="MBM3332360.1"/>
    </source>
</evidence>
<feature type="transmembrane region" description="Helical" evidence="9">
    <location>
        <begin position="98"/>
        <end position="120"/>
    </location>
</feature>
<dbReference type="PANTHER" id="PTHR33908:SF11">
    <property type="entry name" value="MEMBRANE PROTEIN"/>
    <property type="match status" value="1"/>
</dbReference>
<comment type="subcellular location">
    <subcellularLocation>
        <location evidence="1">Cell membrane</location>
        <topology evidence="1">Multi-pass membrane protein</topology>
    </subcellularLocation>
</comment>
<feature type="transmembrane region" description="Helical" evidence="9">
    <location>
        <begin position="154"/>
        <end position="172"/>
    </location>
</feature>
<evidence type="ECO:0000256" key="1">
    <source>
        <dbReference type="ARBA" id="ARBA00004651"/>
    </source>
</evidence>
<feature type="transmembrane region" description="Helical" evidence="9">
    <location>
        <begin position="459"/>
        <end position="479"/>
    </location>
</feature>
<feature type="transmembrane region" description="Helical" evidence="9">
    <location>
        <begin position="20"/>
        <end position="40"/>
    </location>
</feature>
<organism evidence="11 12">
    <name type="scientific">candidate division WOR-3 bacterium</name>
    <dbReference type="NCBI Taxonomy" id="2052148"/>
    <lineage>
        <taxon>Bacteria</taxon>
        <taxon>Bacteria division WOR-3</taxon>
    </lineage>
</organism>
<evidence type="ECO:0000256" key="4">
    <source>
        <dbReference type="ARBA" id="ARBA00022679"/>
    </source>
</evidence>
<protein>
    <submittedName>
        <fullName evidence="11">Tetratricopeptide repeat protein</fullName>
    </submittedName>
</protein>
<proteinExistence type="predicted"/>
<evidence type="ECO:0000256" key="9">
    <source>
        <dbReference type="SAM" id="Phobius"/>
    </source>
</evidence>
<evidence type="ECO:0000259" key="10">
    <source>
        <dbReference type="Pfam" id="PF13231"/>
    </source>
</evidence>
<comment type="caution">
    <text evidence="11">The sequence shown here is derived from an EMBL/GenBank/DDBJ whole genome shotgun (WGS) entry which is preliminary data.</text>
</comment>
<feature type="domain" description="Glycosyltransferase RgtA/B/C/D-like" evidence="10">
    <location>
        <begin position="80"/>
        <end position="129"/>
    </location>
</feature>
<evidence type="ECO:0000256" key="6">
    <source>
        <dbReference type="ARBA" id="ARBA00022989"/>
    </source>
</evidence>
<accession>A0A937XEQ9</accession>
<evidence type="ECO:0000313" key="12">
    <source>
        <dbReference type="Proteomes" id="UP000779900"/>
    </source>
</evidence>
<evidence type="ECO:0000256" key="5">
    <source>
        <dbReference type="ARBA" id="ARBA00022692"/>
    </source>
</evidence>
<dbReference type="InterPro" id="IPR038731">
    <property type="entry name" value="RgtA/B/C-like"/>
</dbReference>
<dbReference type="Gene3D" id="1.25.40.10">
    <property type="entry name" value="Tetratricopeptide repeat domain"/>
    <property type="match status" value="1"/>
</dbReference>
<keyword evidence="2" id="KW-1003">Cell membrane</keyword>
<feature type="transmembrane region" description="Helical" evidence="9">
    <location>
        <begin position="432"/>
        <end position="452"/>
    </location>
</feature>
<dbReference type="PANTHER" id="PTHR33908">
    <property type="entry name" value="MANNOSYLTRANSFERASE YKCB-RELATED"/>
    <property type="match status" value="1"/>
</dbReference>
<feature type="transmembrane region" description="Helical" evidence="9">
    <location>
        <begin position="208"/>
        <end position="233"/>
    </location>
</feature>
<gene>
    <name evidence="11" type="ORF">FJY68_11030</name>
</gene>
<evidence type="ECO:0000256" key="7">
    <source>
        <dbReference type="ARBA" id="ARBA00023136"/>
    </source>
</evidence>
<name>A0A937XEQ9_UNCW3</name>
<keyword evidence="5 9" id="KW-0812">Transmembrane</keyword>
<dbReference type="SMART" id="SM00028">
    <property type="entry name" value="TPR"/>
    <property type="match status" value="4"/>
</dbReference>
<dbReference type="SUPFAM" id="SSF48452">
    <property type="entry name" value="TPR-like"/>
    <property type="match status" value="1"/>
</dbReference>
<dbReference type="Pfam" id="PF13432">
    <property type="entry name" value="TPR_16"/>
    <property type="match status" value="1"/>
</dbReference>
<keyword evidence="8" id="KW-0802">TPR repeat</keyword>
<evidence type="ECO:0000256" key="2">
    <source>
        <dbReference type="ARBA" id="ARBA00022475"/>
    </source>
</evidence>
<dbReference type="AlphaFoldDB" id="A0A937XEQ9"/>
<keyword evidence="3" id="KW-0328">Glycosyltransferase</keyword>
<dbReference type="InterPro" id="IPR011990">
    <property type="entry name" value="TPR-like_helical_dom_sf"/>
</dbReference>
<dbReference type="PROSITE" id="PS50005">
    <property type="entry name" value="TPR"/>
    <property type="match status" value="1"/>
</dbReference>
<keyword evidence="7 9" id="KW-0472">Membrane</keyword>
<dbReference type="InterPro" id="IPR050297">
    <property type="entry name" value="LipidA_mod_glycosyltrf_83"/>
</dbReference>
<dbReference type="EMBL" id="VGIR01000079">
    <property type="protein sequence ID" value="MBM3332360.1"/>
    <property type="molecule type" value="Genomic_DNA"/>
</dbReference>
<feature type="repeat" description="TPR" evidence="8">
    <location>
        <begin position="612"/>
        <end position="645"/>
    </location>
</feature>
<dbReference type="Pfam" id="PF13231">
    <property type="entry name" value="PMT_2"/>
    <property type="match status" value="1"/>
</dbReference>
<dbReference type="InterPro" id="IPR019734">
    <property type="entry name" value="TPR_rpt"/>
</dbReference>
<dbReference type="GO" id="GO:0005886">
    <property type="term" value="C:plasma membrane"/>
    <property type="evidence" value="ECO:0007669"/>
    <property type="project" value="UniProtKB-SubCell"/>
</dbReference>
<feature type="transmembrane region" description="Helical" evidence="9">
    <location>
        <begin position="406"/>
        <end position="426"/>
    </location>
</feature>